<dbReference type="Proteomes" id="UP001500171">
    <property type="component" value="Unassembled WGS sequence"/>
</dbReference>
<name>A0ABP9N603_9GAMM</name>
<dbReference type="EMBL" id="BAABHY010000001">
    <property type="protein sequence ID" value="GAA5105545.1"/>
    <property type="molecule type" value="Genomic_DNA"/>
</dbReference>
<comment type="caution">
    <text evidence="1">The sequence shown here is derived from an EMBL/GenBank/DDBJ whole genome shotgun (WGS) entry which is preliminary data.</text>
</comment>
<gene>
    <name evidence="1" type="ORF">GCM10023211_04430</name>
</gene>
<evidence type="ECO:0000313" key="1">
    <source>
        <dbReference type="EMBL" id="GAA5105545.1"/>
    </source>
</evidence>
<keyword evidence="2" id="KW-1185">Reference proteome</keyword>
<organism evidence="1 2">
    <name type="scientific">Orbus sasakiae</name>
    <dbReference type="NCBI Taxonomy" id="1078475"/>
    <lineage>
        <taxon>Bacteria</taxon>
        <taxon>Pseudomonadati</taxon>
        <taxon>Pseudomonadota</taxon>
        <taxon>Gammaproteobacteria</taxon>
        <taxon>Orbales</taxon>
        <taxon>Orbaceae</taxon>
        <taxon>Orbus</taxon>
    </lineage>
</organism>
<proteinExistence type="predicted"/>
<protein>
    <submittedName>
        <fullName evidence="1">Uncharacterized protein</fullName>
    </submittedName>
</protein>
<evidence type="ECO:0000313" key="2">
    <source>
        <dbReference type="Proteomes" id="UP001500171"/>
    </source>
</evidence>
<accession>A0ABP9N603</accession>
<sequence length="47" mass="4888">MRAMPSAAAQLTAKHCAKFSVVGKSLSPYAAPDVELTNLGNNLNIDA</sequence>
<reference evidence="2" key="1">
    <citation type="journal article" date="2019" name="Int. J. Syst. Evol. Microbiol.">
        <title>The Global Catalogue of Microorganisms (GCM) 10K type strain sequencing project: providing services to taxonomists for standard genome sequencing and annotation.</title>
        <authorList>
            <consortium name="The Broad Institute Genomics Platform"/>
            <consortium name="The Broad Institute Genome Sequencing Center for Infectious Disease"/>
            <person name="Wu L."/>
            <person name="Ma J."/>
        </authorList>
    </citation>
    <scope>NUCLEOTIDE SEQUENCE [LARGE SCALE GENOMIC DNA]</scope>
    <source>
        <strain evidence="2">JCM 18050</strain>
    </source>
</reference>